<keyword evidence="1" id="KW-0472">Membrane</keyword>
<dbReference type="EMBL" id="FNLN01000057">
    <property type="protein sequence ID" value="SDU33493.1"/>
    <property type="molecule type" value="Genomic_DNA"/>
</dbReference>
<keyword evidence="3" id="KW-1185">Reference proteome</keyword>
<evidence type="ECO:0000313" key="3">
    <source>
        <dbReference type="Proteomes" id="UP000182882"/>
    </source>
</evidence>
<protein>
    <recommendedName>
        <fullName evidence="4">Tetratricopeptide repeat-containing protein</fullName>
    </recommendedName>
</protein>
<organism evidence="2 3">
    <name type="scientific">Nitrosomonas ureae</name>
    <dbReference type="NCBI Taxonomy" id="44577"/>
    <lineage>
        <taxon>Bacteria</taxon>
        <taxon>Pseudomonadati</taxon>
        <taxon>Pseudomonadota</taxon>
        <taxon>Betaproteobacteria</taxon>
        <taxon>Nitrosomonadales</taxon>
        <taxon>Nitrosomonadaceae</taxon>
        <taxon>Nitrosomonas</taxon>
    </lineage>
</organism>
<keyword evidence="1" id="KW-1133">Transmembrane helix</keyword>
<dbReference type="SUPFAM" id="SSF48452">
    <property type="entry name" value="TPR-like"/>
    <property type="match status" value="1"/>
</dbReference>
<evidence type="ECO:0008006" key="4">
    <source>
        <dbReference type="Google" id="ProtNLM"/>
    </source>
</evidence>
<dbReference type="InterPro" id="IPR011990">
    <property type="entry name" value="TPR-like_helical_dom_sf"/>
</dbReference>
<evidence type="ECO:0000313" key="2">
    <source>
        <dbReference type="EMBL" id="SDU33493.1"/>
    </source>
</evidence>
<accession>A0A1H2HNR7</accession>
<name>A0A1H2HNR7_9PROT</name>
<reference evidence="3" key="1">
    <citation type="submission" date="2016-10" db="EMBL/GenBank/DDBJ databases">
        <authorList>
            <person name="Varghese N."/>
            <person name="Submissions S."/>
        </authorList>
    </citation>
    <scope>NUCLEOTIDE SEQUENCE [LARGE SCALE GENOMIC DNA]</scope>
    <source>
        <strain evidence="3">Nm10</strain>
    </source>
</reference>
<dbReference type="AlphaFoldDB" id="A0A1H2HNR7"/>
<dbReference type="Gene3D" id="1.25.40.10">
    <property type="entry name" value="Tetratricopeptide repeat domain"/>
    <property type="match status" value="1"/>
</dbReference>
<feature type="transmembrane region" description="Helical" evidence="1">
    <location>
        <begin position="12"/>
        <end position="30"/>
    </location>
</feature>
<keyword evidence="1" id="KW-0812">Transmembrane</keyword>
<evidence type="ECO:0000256" key="1">
    <source>
        <dbReference type="SAM" id="Phobius"/>
    </source>
</evidence>
<sequence>MINMSEIITLKLIESGFWLLLLSVCLLIFHKEVKRVLQSLSNFKLLGATFELRDTKESIKSYILLSETLIDLLSTNTPVESLKDLMSMNQIEKLGNFALQYTKEVSNNNWNEQLLRNITHLLIRFSRIQQAIDLSDILLANRPDFVDVLNLKALALMNSRIPSNMKNAENIFADLVERFPENSIFRFNLGLVKISLENYEDGLKLILRAIDNGHWYADQKMLLDPLLYKLRENKPNEFRALYDYLEEWKVNNNLPRNSTNISQ</sequence>
<proteinExistence type="predicted"/>
<dbReference type="Proteomes" id="UP000182882">
    <property type="component" value="Unassembled WGS sequence"/>
</dbReference>
<gene>
    <name evidence="2" type="ORF">SAMN05216406_1579</name>
</gene>